<evidence type="ECO:0000313" key="2">
    <source>
        <dbReference type="EMBL" id="BBO35690.1"/>
    </source>
</evidence>
<feature type="region of interest" description="Disordered" evidence="1">
    <location>
        <begin position="1"/>
        <end position="28"/>
    </location>
</feature>
<sequence length="60" mass="6454">MVSGRGAVEIDAKRKAGGNSSCKPGDVPQRNRCIRIAAGQTSDEIASPRRRRESRGALFI</sequence>
<accession>A0A5K7XFU8</accession>
<evidence type="ECO:0000256" key="1">
    <source>
        <dbReference type="SAM" id="MobiDB-lite"/>
    </source>
</evidence>
<protein>
    <submittedName>
        <fullName evidence="2">Uncharacterized protein</fullName>
    </submittedName>
</protein>
<dbReference type="KEGG" id="lpav:PLANPX_5302"/>
<name>A0A5K7XFU8_9BACT</name>
<dbReference type="Proteomes" id="UP000326837">
    <property type="component" value="Chromosome"/>
</dbReference>
<dbReference type="EMBL" id="AP021861">
    <property type="protein sequence ID" value="BBO35690.1"/>
    <property type="molecule type" value="Genomic_DNA"/>
</dbReference>
<evidence type="ECO:0000313" key="3">
    <source>
        <dbReference type="Proteomes" id="UP000326837"/>
    </source>
</evidence>
<proteinExistence type="predicted"/>
<organism evidence="2 3">
    <name type="scientific">Lacipirellula parvula</name>
    <dbReference type="NCBI Taxonomy" id="2650471"/>
    <lineage>
        <taxon>Bacteria</taxon>
        <taxon>Pseudomonadati</taxon>
        <taxon>Planctomycetota</taxon>
        <taxon>Planctomycetia</taxon>
        <taxon>Pirellulales</taxon>
        <taxon>Lacipirellulaceae</taxon>
        <taxon>Lacipirellula</taxon>
    </lineage>
</organism>
<dbReference type="AlphaFoldDB" id="A0A5K7XFU8"/>
<gene>
    <name evidence="2" type="ORF">PLANPX_5302</name>
</gene>
<reference evidence="3" key="1">
    <citation type="submission" date="2019-10" db="EMBL/GenBank/DDBJ databases">
        <title>Lacipirellula parvula gen. nov., sp. nov., representing a lineage of planctomycetes widespread in freshwater anoxic habitats, and description of the family Lacipirellulaceae.</title>
        <authorList>
            <person name="Dedysh S.N."/>
            <person name="Kulichevskaya I.S."/>
            <person name="Beletsky A.V."/>
            <person name="Rakitin A.L."/>
            <person name="Mardanov A.V."/>
            <person name="Ivanova A.A."/>
            <person name="Saltykova V.X."/>
            <person name="Rijpstra W.I.C."/>
            <person name="Sinninghe Damste J.S."/>
            <person name="Ravin N.V."/>
        </authorList>
    </citation>
    <scope>NUCLEOTIDE SEQUENCE [LARGE SCALE GENOMIC DNA]</scope>
    <source>
        <strain evidence="3">PX69</strain>
    </source>
</reference>
<keyword evidence="3" id="KW-1185">Reference proteome</keyword>